<organism evidence="8 9">
    <name type="scientific">Elysia crispata</name>
    <name type="common">lettuce slug</name>
    <dbReference type="NCBI Taxonomy" id="231223"/>
    <lineage>
        <taxon>Eukaryota</taxon>
        <taxon>Metazoa</taxon>
        <taxon>Spiralia</taxon>
        <taxon>Lophotrochozoa</taxon>
        <taxon>Mollusca</taxon>
        <taxon>Gastropoda</taxon>
        <taxon>Heterobranchia</taxon>
        <taxon>Euthyneura</taxon>
        <taxon>Panpulmonata</taxon>
        <taxon>Sacoglossa</taxon>
        <taxon>Placobranchoidea</taxon>
        <taxon>Plakobranchidae</taxon>
        <taxon>Elysia</taxon>
    </lineage>
</organism>
<dbReference type="PANTHER" id="PTHR34072:SF49">
    <property type="entry name" value="RIBONUCLEASE H"/>
    <property type="match status" value="1"/>
</dbReference>
<dbReference type="CDD" id="cd09274">
    <property type="entry name" value="RNase_HI_RT_Ty3"/>
    <property type="match status" value="1"/>
</dbReference>
<keyword evidence="1" id="KW-0808">Transferase</keyword>
<gene>
    <name evidence="8" type="ORF">RRG08_029289</name>
</gene>
<keyword evidence="4" id="KW-0255">Endonuclease</keyword>
<feature type="domain" description="Reverse transcriptase RNase H-like" evidence="7">
    <location>
        <begin position="261"/>
        <end position="360"/>
    </location>
</feature>
<dbReference type="InterPro" id="IPR041373">
    <property type="entry name" value="RT_RNaseH"/>
</dbReference>
<name>A0AAE1A5K8_9GAST</name>
<dbReference type="GO" id="GO:0003964">
    <property type="term" value="F:RNA-directed DNA polymerase activity"/>
    <property type="evidence" value="ECO:0007669"/>
    <property type="project" value="UniProtKB-KW"/>
</dbReference>
<evidence type="ECO:0000259" key="7">
    <source>
        <dbReference type="Pfam" id="PF17917"/>
    </source>
</evidence>
<dbReference type="InterPro" id="IPR021109">
    <property type="entry name" value="Peptidase_aspartic_dom_sf"/>
</dbReference>
<dbReference type="Gene3D" id="3.10.20.370">
    <property type="match status" value="1"/>
</dbReference>
<dbReference type="PANTHER" id="PTHR34072">
    <property type="entry name" value="ENZYMATIC POLYPROTEIN-RELATED"/>
    <property type="match status" value="1"/>
</dbReference>
<keyword evidence="6" id="KW-0695">RNA-directed DNA polymerase</keyword>
<dbReference type="AlphaFoldDB" id="A0AAE1A5K8"/>
<dbReference type="Pfam" id="PF17917">
    <property type="entry name" value="RT_RNaseH"/>
    <property type="match status" value="1"/>
</dbReference>
<reference evidence="8" key="1">
    <citation type="journal article" date="2023" name="G3 (Bethesda)">
        <title>A reference genome for the long-term kleptoplast-retaining sea slug Elysia crispata morphotype clarki.</title>
        <authorList>
            <person name="Eastman K.E."/>
            <person name="Pendleton A.L."/>
            <person name="Shaikh M.A."/>
            <person name="Suttiyut T."/>
            <person name="Ogas R."/>
            <person name="Tomko P."/>
            <person name="Gavelis G."/>
            <person name="Widhalm J.R."/>
            <person name="Wisecaver J.H."/>
        </authorList>
    </citation>
    <scope>NUCLEOTIDE SEQUENCE</scope>
    <source>
        <strain evidence="8">ECLA1</strain>
    </source>
</reference>
<keyword evidence="5" id="KW-0378">Hydrolase</keyword>
<evidence type="ECO:0000313" key="9">
    <source>
        <dbReference type="Proteomes" id="UP001283361"/>
    </source>
</evidence>
<dbReference type="GO" id="GO:0016787">
    <property type="term" value="F:hydrolase activity"/>
    <property type="evidence" value="ECO:0007669"/>
    <property type="project" value="UniProtKB-KW"/>
</dbReference>
<keyword evidence="9" id="KW-1185">Reference proteome</keyword>
<evidence type="ECO:0000256" key="1">
    <source>
        <dbReference type="ARBA" id="ARBA00022679"/>
    </source>
</evidence>
<proteinExistence type="predicted"/>
<evidence type="ECO:0000256" key="4">
    <source>
        <dbReference type="ARBA" id="ARBA00022759"/>
    </source>
</evidence>
<dbReference type="EMBL" id="JAWDGP010002614">
    <property type="protein sequence ID" value="KAK3781625.1"/>
    <property type="molecule type" value="Genomic_DNA"/>
</dbReference>
<evidence type="ECO:0000313" key="8">
    <source>
        <dbReference type="EMBL" id="KAK3781625.1"/>
    </source>
</evidence>
<keyword evidence="2" id="KW-0548">Nucleotidyltransferase</keyword>
<dbReference type="Gene3D" id="2.40.70.10">
    <property type="entry name" value="Acid Proteases"/>
    <property type="match status" value="1"/>
</dbReference>
<dbReference type="FunFam" id="3.10.20.370:FF:000001">
    <property type="entry name" value="Retrovirus-related Pol polyprotein from transposon 17.6-like protein"/>
    <property type="match status" value="1"/>
</dbReference>
<evidence type="ECO:0000256" key="5">
    <source>
        <dbReference type="ARBA" id="ARBA00022801"/>
    </source>
</evidence>
<keyword evidence="3" id="KW-0540">Nuclease</keyword>
<sequence>MLVVKIPALVDTGSQVCPITESFFRRHLLPRGRDLQRDCHIQLSAANGLDIPYSGYLLVEVTIAGRTIRDRVFLIIRDSHGGFRQHCLLGMNVLGEMDDWGRGADKRQPEVMKKTTSRVGKLVRLAESVNTPSSSIVTMAATGCDPAYEGELVVEPVECSLPGEMIAVPSMVKARVGRFTISLVNAGDESVVLKQRTVVEAICEASVISPTINLQYTNYIGNTHYRRKLPSQFEDVRQHIQELADKGVIRPSSSPYASPIVILEIDASFIGLRAILSQDQPEGWRVIAYASGSLCPNERNMNNYSSFKLELLDLKWAVTEKFRGCLLGAQCTVVTDNKPLSHLQSANLGAIEKRWAAELALFDLNIKYRPEKQNTNADVLSRHPVHEPSGPEEIEVACFNYQRPTPALHASN</sequence>
<accession>A0AAE1A5K8</accession>
<evidence type="ECO:0000256" key="2">
    <source>
        <dbReference type="ARBA" id="ARBA00022695"/>
    </source>
</evidence>
<comment type="caution">
    <text evidence="8">The sequence shown here is derived from an EMBL/GenBank/DDBJ whole genome shotgun (WGS) entry which is preliminary data.</text>
</comment>
<evidence type="ECO:0000256" key="6">
    <source>
        <dbReference type="ARBA" id="ARBA00022918"/>
    </source>
</evidence>
<protein>
    <recommendedName>
        <fullName evidence="7">Reverse transcriptase RNase H-like domain-containing protein</fullName>
    </recommendedName>
</protein>
<dbReference type="SUPFAM" id="SSF50630">
    <property type="entry name" value="Acid proteases"/>
    <property type="match status" value="1"/>
</dbReference>
<evidence type="ECO:0000256" key="3">
    <source>
        <dbReference type="ARBA" id="ARBA00022722"/>
    </source>
</evidence>
<dbReference type="GO" id="GO:0004519">
    <property type="term" value="F:endonuclease activity"/>
    <property type="evidence" value="ECO:0007669"/>
    <property type="project" value="UniProtKB-KW"/>
</dbReference>
<dbReference type="InterPro" id="IPR043502">
    <property type="entry name" value="DNA/RNA_pol_sf"/>
</dbReference>
<dbReference type="Proteomes" id="UP001283361">
    <property type="component" value="Unassembled WGS sequence"/>
</dbReference>
<dbReference type="SUPFAM" id="SSF56672">
    <property type="entry name" value="DNA/RNA polymerases"/>
    <property type="match status" value="1"/>
</dbReference>
<dbReference type="Gene3D" id="3.10.10.10">
    <property type="entry name" value="HIV Type 1 Reverse Transcriptase, subunit A, domain 1"/>
    <property type="match status" value="1"/>
</dbReference>